<feature type="transmembrane region" description="Helical" evidence="7">
    <location>
        <begin position="116"/>
        <end position="138"/>
    </location>
</feature>
<feature type="transmembrane region" description="Helical" evidence="7">
    <location>
        <begin position="501"/>
        <end position="520"/>
    </location>
</feature>
<feature type="transmembrane region" description="Helical" evidence="7">
    <location>
        <begin position="433"/>
        <end position="452"/>
    </location>
</feature>
<dbReference type="NCBIfam" id="NF007790">
    <property type="entry name" value="PRK10484.1"/>
    <property type="match status" value="1"/>
</dbReference>
<evidence type="ECO:0000256" key="7">
    <source>
        <dbReference type="SAM" id="Phobius"/>
    </source>
</evidence>
<evidence type="ECO:0000313" key="8">
    <source>
        <dbReference type="EMBL" id="MBJ2173511.1"/>
    </source>
</evidence>
<sequence>MGIITFLAFTLLVAAIAWWSTKTTDEKSSDGYFLGGRSLTGPVIAGSLLLTNLSTEQIVGMNGVSFRDGLPIMAYEVVAAIAMVFTAFVLLPKYLKSGIATIPQFLEKRYGKSTKTIVSLLFLLGYAISMLPTVLYSGALAINTMFDIPEALNMGPEAALWVTVWSIGIIGSIYAIFGGLKAVAVSDSINAVGLIVGGSLIPIFGLMKIGDGNVFTGLNRLTTALPEKFDIIGGPDSDVPFWTLFTGMIIVNFYYWGTNQAIIQRALGAKNLKEGQKGLLLAAFIKILGPFIVVLPGIIAFYIFNGDLANPDEAYPMVVKAVLPVAFIGFFAAVLFGAILSSFNSALNSSVTLFGLDFYKEYINKDASELQVVRAGKIFGIVLALFSMGIAPLLYGVEGGIFTYLQQLNGTHSVPILAIVIVGIFSKRVSAKAANIAILFSAITYLITLYVIKPDISFLHLMGILFVLTIIIMFVVSKFAPRETDYVQVYTKQVDITNWKYLKPVGYTVIAAVIGIYIYLS</sequence>
<dbReference type="PANTHER" id="PTHR11819:SF195">
    <property type="entry name" value="SODIUM_GLUCOSE COTRANSPORTER 4"/>
    <property type="match status" value="1"/>
</dbReference>
<dbReference type="InterPro" id="IPR001734">
    <property type="entry name" value="Na/solute_symporter"/>
</dbReference>
<comment type="subcellular location">
    <subcellularLocation>
        <location evidence="1">Membrane</location>
        <topology evidence="1">Multi-pass membrane protein</topology>
    </subcellularLocation>
</comment>
<dbReference type="RefSeq" id="WP_198840303.1">
    <property type="nucleotide sequence ID" value="NZ_JAEHFJ010000002.1"/>
</dbReference>
<feature type="transmembrane region" description="Helical" evidence="7">
    <location>
        <begin position="239"/>
        <end position="257"/>
    </location>
</feature>
<evidence type="ECO:0000256" key="4">
    <source>
        <dbReference type="ARBA" id="ARBA00022989"/>
    </source>
</evidence>
<dbReference type="Proteomes" id="UP000623301">
    <property type="component" value="Unassembled WGS sequence"/>
</dbReference>
<dbReference type="EMBL" id="JAEHFJ010000002">
    <property type="protein sequence ID" value="MBJ2173511.1"/>
    <property type="molecule type" value="Genomic_DNA"/>
</dbReference>
<evidence type="ECO:0000313" key="9">
    <source>
        <dbReference type="Proteomes" id="UP000623301"/>
    </source>
</evidence>
<evidence type="ECO:0000256" key="6">
    <source>
        <dbReference type="RuleBase" id="RU362091"/>
    </source>
</evidence>
<feature type="transmembrane region" description="Helical" evidence="7">
    <location>
        <begin position="72"/>
        <end position="95"/>
    </location>
</feature>
<keyword evidence="5 7" id="KW-0472">Membrane</keyword>
<evidence type="ECO:0000256" key="1">
    <source>
        <dbReference type="ARBA" id="ARBA00004141"/>
    </source>
</evidence>
<proteinExistence type="inferred from homology"/>
<keyword evidence="4 7" id="KW-1133">Transmembrane helix</keyword>
<dbReference type="InterPro" id="IPR038377">
    <property type="entry name" value="Na/Glc_symporter_sf"/>
</dbReference>
<feature type="transmembrane region" description="Helical" evidence="7">
    <location>
        <begin position="317"/>
        <end position="340"/>
    </location>
</feature>
<evidence type="ECO:0000256" key="2">
    <source>
        <dbReference type="ARBA" id="ARBA00006434"/>
    </source>
</evidence>
<gene>
    <name evidence="8" type="ORF">JBL43_04640</name>
</gene>
<organism evidence="8 9">
    <name type="scientific">Aureibaculum flavum</name>
    <dbReference type="NCBI Taxonomy" id="2795986"/>
    <lineage>
        <taxon>Bacteria</taxon>
        <taxon>Pseudomonadati</taxon>
        <taxon>Bacteroidota</taxon>
        <taxon>Flavobacteriia</taxon>
        <taxon>Flavobacteriales</taxon>
        <taxon>Flavobacteriaceae</taxon>
        <taxon>Aureibaculum</taxon>
    </lineage>
</organism>
<dbReference type="NCBIfam" id="TIGR00813">
    <property type="entry name" value="sss"/>
    <property type="match status" value="1"/>
</dbReference>
<feature type="transmembrane region" description="Helical" evidence="7">
    <location>
        <begin position="378"/>
        <end position="397"/>
    </location>
</feature>
<keyword evidence="9" id="KW-1185">Reference proteome</keyword>
<comment type="caution">
    <text evidence="8">The sequence shown here is derived from an EMBL/GenBank/DDBJ whole genome shotgun (WGS) entry which is preliminary data.</text>
</comment>
<dbReference type="Pfam" id="PF00474">
    <property type="entry name" value="SSF"/>
    <property type="match status" value="1"/>
</dbReference>
<reference evidence="8 9" key="1">
    <citation type="submission" date="2020-12" db="EMBL/GenBank/DDBJ databases">
        <title>Aureibaculum luteum sp. nov. and Aureibaculum flavum sp. nov., novel members of the family Flavobacteriaceae isolated from Antarctic intertidal sediments.</title>
        <authorList>
            <person name="He X."/>
            <person name="Zhang X."/>
        </authorList>
    </citation>
    <scope>NUCLEOTIDE SEQUENCE [LARGE SCALE GENOMIC DNA]</scope>
    <source>
        <strain evidence="8 9">A20</strain>
    </source>
</reference>
<feature type="transmembrane region" description="Helical" evidence="7">
    <location>
        <begin position="409"/>
        <end position="426"/>
    </location>
</feature>
<feature type="transmembrane region" description="Helical" evidence="7">
    <location>
        <begin position="189"/>
        <end position="209"/>
    </location>
</feature>
<evidence type="ECO:0000256" key="3">
    <source>
        <dbReference type="ARBA" id="ARBA00022692"/>
    </source>
</evidence>
<dbReference type="CDD" id="cd10328">
    <property type="entry name" value="SLC5sbd_YidK"/>
    <property type="match status" value="1"/>
</dbReference>
<dbReference type="PANTHER" id="PTHR11819">
    <property type="entry name" value="SOLUTE CARRIER FAMILY 5"/>
    <property type="match status" value="1"/>
</dbReference>
<feature type="transmembrane region" description="Helical" evidence="7">
    <location>
        <begin position="158"/>
        <end position="177"/>
    </location>
</feature>
<evidence type="ECO:0000256" key="5">
    <source>
        <dbReference type="ARBA" id="ARBA00023136"/>
    </source>
</evidence>
<comment type="similarity">
    <text evidence="2 6">Belongs to the sodium:solute symporter (SSF) (TC 2.A.21) family.</text>
</comment>
<name>A0ABS0WNI1_9FLAO</name>
<feature type="transmembrane region" description="Helical" evidence="7">
    <location>
        <begin position="278"/>
        <end position="305"/>
    </location>
</feature>
<dbReference type="PROSITE" id="PS50283">
    <property type="entry name" value="NA_SOLUT_SYMP_3"/>
    <property type="match status" value="1"/>
</dbReference>
<keyword evidence="3 7" id="KW-0812">Transmembrane</keyword>
<feature type="transmembrane region" description="Helical" evidence="7">
    <location>
        <begin position="458"/>
        <end position="480"/>
    </location>
</feature>
<accession>A0ABS0WNI1</accession>
<protein>
    <submittedName>
        <fullName evidence="8">Solute:sodium symporter family transporter</fullName>
    </submittedName>
</protein>
<dbReference type="Gene3D" id="1.20.1730.10">
    <property type="entry name" value="Sodium/glucose cotransporter"/>
    <property type="match status" value="1"/>
</dbReference>